<evidence type="ECO:0000313" key="3">
    <source>
        <dbReference type="EMBL" id="OAQ39180.1"/>
    </source>
</evidence>
<dbReference type="OrthoDB" id="9809989at2"/>
<dbReference type="InterPro" id="IPR032812">
    <property type="entry name" value="SbsA_Ig"/>
</dbReference>
<keyword evidence="4" id="KW-1185">Reference proteome</keyword>
<dbReference type="EMBL" id="LWHJ01000028">
    <property type="protein sequence ID" value="OAQ39180.1"/>
    <property type="molecule type" value="Genomic_DNA"/>
</dbReference>
<reference evidence="3 4" key="2">
    <citation type="submission" date="2016-06" db="EMBL/GenBank/DDBJ databases">
        <title>Pedobacter psychrophilus sp. nov., isolated from Antarctic fragmentary rock.</title>
        <authorList>
            <person name="Svec P."/>
        </authorList>
    </citation>
    <scope>NUCLEOTIDE SEQUENCE [LARGE SCALE GENOMIC DNA]</scope>
    <source>
        <strain evidence="3 4">CCM 8644</strain>
    </source>
</reference>
<organism evidence="3 4">
    <name type="scientific">Pedobacter psychrophilus</name>
    <dbReference type="NCBI Taxonomy" id="1826909"/>
    <lineage>
        <taxon>Bacteria</taxon>
        <taxon>Pseudomonadati</taxon>
        <taxon>Bacteroidota</taxon>
        <taxon>Sphingobacteriia</taxon>
        <taxon>Sphingobacteriales</taxon>
        <taxon>Sphingobacteriaceae</taxon>
        <taxon>Pedobacter</taxon>
    </lineage>
</organism>
<protein>
    <recommendedName>
        <fullName evidence="2">SbsA Ig-like domain-containing protein</fullName>
    </recommendedName>
</protein>
<evidence type="ECO:0000256" key="1">
    <source>
        <dbReference type="ARBA" id="ARBA00022729"/>
    </source>
</evidence>
<dbReference type="InterPro" id="IPR013784">
    <property type="entry name" value="Carb-bd-like_fold"/>
</dbReference>
<dbReference type="SUPFAM" id="SSF49452">
    <property type="entry name" value="Starch-binding domain-like"/>
    <property type="match status" value="1"/>
</dbReference>
<accession>A0A179DEQ2</accession>
<gene>
    <name evidence="3" type="ORF">A5893_10970</name>
</gene>
<evidence type="ECO:0000313" key="4">
    <source>
        <dbReference type="Proteomes" id="UP000078459"/>
    </source>
</evidence>
<proteinExistence type="predicted"/>
<feature type="domain" description="SbsA Ig-like" evidence="2">
    <location>
        <begin position="20"/>
        <end position="119"/>
    </location>
</feature>
<dbReference type="AlphaFoldDB" id="A0A179DEQ2"/>
<dbReference type="GO" id="GO:0030246">
    <property type="term" value="F:carbohydrate binding"/>
    <property type="evidence" value="ECO:0007669"/>
    <property type="project" value="InterPro"/>
</dbReference>
<evidence type="ECO:0000259" key="2">
    <source>
        <dbReference type="Pfam" id="PF13205"/>
    </source>
</evidence>
<dbReference type="RefSeq" id="WP_082911422.1">
    <property type="nucleotide sequence ID" value="NZ_LWHJ01000028.1"/>
</dbReference>
<reference evidence="3 4" key="1">
    <citation type="submission" date="2016-04" db="EMBL/GenBank/DDBJ databases">
        <authorList>
            <person name="Evans L.H."/>
            <person name="Alamgir A."/>
            <person name="Owens N."/>
            <person name="Weber N.D."/>
            <person name="Virtaneva K."/>
            <person name="Barbian K."/>
            <person name="Babar A."/>
            <person name="Rosenke K."/>
        </authorList>
    </citation>
    <scope>NUCLEOTIDE SEQUENCE [LARGE SCALE GENOMIC DNA]</scope>
    <source>
        <strain evidence="3 4">CCM 8644</strain>
    </source>
</reference>
<comment type="caution">
    <text evidence="3">The sequence shown here is derived from an EMBL/GenBank/DDBJ whole genome shotgun (WGS) entry which is preliminary data.</text>
</comment>
<name>A0A179DEQ2_9SPHI</name>
<dbReference type="STRING" id="1826909.A5893_10970"/>
<sequence>MILFNYGCASLQTPDGGPRDTIPPKVEEEMPKNLSRNFRGKQIEITFDEFFKLSNEYQEITLSPETEIAPTYKVKKKTLEITFKDSLEVNTTYSIKFGKAIQDVNESNTLKNYSFVFATGPKLDSLQISGKVISSQDNQPVLDATVFLFPINKDTLFGKKKPTIYTSSDSSGNFTLKNLREDTYRIYALKEAGADRIYNSPNEDIAYLKDSIVLSKDISNISLKLFRQVADKFRVLDRKLEKDGKIDFFFNTPLSNPSLKFISDNNIKNPIIDFSSKGDTAHLWLREIAFDSLKVSINNDDKPLDTVTLRRSLKDTYNRVILFNNNLSGGKIVPGRPLTLTFNLPIENIDVSKIVLTEDSIQRSGLTIKKLIPSELKYQIDYPWKIKKRYTLSFNEGAIKDIYGTENKALKLDFELDEIENYGNLSLNVMKEDSLKNYIVQLMVGKENTIYKEFIITQNSTVNINNIPTNTYKVRVIEDLNSNGKFDTGSIKQKTQPEKVWFWDKDIVTRANWDREEKIIIPKIFPD</sequence>
<dbReference type="Pfam" id="PF13205">
    <property type="entry name" value="Big_5"/>
    <property type="match status" value="1"/>
</dbReference>
<dbReference type="Proteomes" id="UP000078459">
    <property type="component" value="Unassembled WGS sequence"/>
</dbReference>
<keyword evidence="1" id="KW-0732">Signal</keyword>